<name>A0A0P1ITN8_9RHOB</name>
<dbReference type="InterPro" id="IPR050955">
    <property type="entry name" value="Plant_Biomass_Hydrol_Est"/>
</dbReference>
<organism evidence="4 5">
    <name type="scientific">Cognatishimia activa</name>
    <dbReference type="NCBI Taxonomy" id="1715691"/>
    <lineage>
        <taxon>Bacteria</taxon>
        <taxon>Pseudomonadati</taxon>
        <taxon>Pseudomonadota</taxon>
        <taxon>Alphaproteobacteria</taxon>
        <taxon>Rhodobacterales</taxon>
        <taxon>Paracoccaceae</taxon>
        <taxon>Cognatishimia</taxon>
    </lineage>
</organism>
<feature type="domain" description="Dienelactone hydrolase" evidence="3">
    <location>
        <begin position="142"/>
        <end position="248"/>
    </location>
</feature>
<dbReference type="Gene3D" id="3.40.50.1820">
    <property type="entry name" value="alpha/beta hydrolase"/>
    <property type="match status" value="1"/>
</dbReference>
<dbReference type="InterPro" id="IPR002925">
    <property type="entry name" value="Dienelactn_hydro"/>
</dbReference>
<keyword evidence="5" id="KW-1185">Reference proteome</keyword>
<keyword evidence="1" id="KW-0732">Signal</keyword>
<dbReference type="STRING" id="1715691.TA5113_01565"/>
<gene>
    <name evidence="4" type="ORF">TA5114_02733</name>
</gene>
<accession>A0A0P1ITN8</accession>
<dbReference type="Proteomes" id="UP000051184">
    <property type="component" value="Unassembled WGS sequence"/>
</dbReference>
<dbReference type="InterPro" id="IPR029058">
    <property type="entry name" value="AB_hydrolase_fold"/>
</dbReference>
<proteinExistence type="predicted"/>
<dbReference type="OrthoDB" id="9764953at2"/>
<dbReference type="SUPFAM" id="SSF53474">
    <property type="entry name" value="alpha/beta-Hydrolases"/>
    <property type="match status" value="1"/>
</dbReference>
<evidence type="ECO:0000313" key="5">
    <source>
        <dbReference type="Proteomes" id="UP000051184"/>
    </source>
</evidence>
<dbReference type="RefSeq" id="WP_058315737.1">
    <property type="nucleotide sequence ID" value="NZ_CYTO01000009.1"/>
</dbReference>
<dbReference type="PANTHER" id="PTHR43037">
    <property type="entry name" value="UNNAMED PRODUCT-RELATED"/>
    <property type="match status" value="1"/>
</dbReference>
<evidence type="ECO:0000256" key="1">
    <source>
        <dbReference type="ARBA" id="ARBA00022729"/>
    </source>
</evidence>
<sequence length="278" mass="31120">MLRFFSVFLATITVAVAAIVILFPPANSDIKDRALAGAENQTPGRLKAYDSLQNFDLRKESATYTPPVNIAKRHTFTFPENASTKRTWFGTSPGGFGPFPTLILLHGSNRPGTSMIDMWRETAQRQGIVLIAPEAQNPQTWNLSDDGLPFMQALRNEAENHYPIDRKQVYVMGHSAGGIFVQSLAGEDNPLWRAMASHGSATRANALRRSNTPVPLYLYTGEHDHLFPQENMQRAARMLSDAGHDVTYVNIPRHDHWYYKIGPQLAPVIWRDLTGGYE</sequence>
<dbReference type="PANTHER" id="PTHR43037:SF5">
    <property type="entry name" value="FERULOYL ESTERASE"/>
    <property type="match status" value="1"/>
</dbReference>
<reference evidence="5" key="1">
    <citation type="submission" date="2015-09" db="EMBL/GenBank/DDBJ databases">
        <authorList>
            <person name="Rodrigo-Torres Lidia"/>
            <person name="Arahal R.David."/>
        </authorList>
    </citation>
    <scope>NUCLEOTIDE SEQUENCE [LARGE SCALE GENOMIC DNA]</scope>
    <source>
        <strain evidence="5">CECT 5114</strain>
    </source>
</reference>
<dbReference type="Pfam" id="PF01738">
    <property type="entry name" value="DLH"/>
    <property type="match status" value="1"/>
</dbReference>
<dbReference type="EMBL" id="CYUE01000020">
    <property type="protein sequence ID" value="CUK26914.1"/>
    <property type="molecule type" value="Genomic_DNA"/>
</dbReference>
<protein>
    <submittedName>
        <fullName evidence="4">Esterase, PHB depolymerase family</fullName>
    </submittedName>
</protein>
<evidence type="ECO:0000256" key="2">
    <source>
        <dbReference type="ARBA" id="ARBA00022801"/>
    </source>
</evidence>
<dbReference type="GO" id="GO:0016787">
    <property type="term" value="F:hydrolase activity"/>
    <property type="evidence" value="ECO:0007669"/>
    <property type="project" value="UniProtKB-KW"/>
</dbReference>
<evidence type="ECO:0000313" key="4">
    <source>
        <dbReference type="EMBL" id="CUK26914.1"/>
    </source>
</evidence>
<dbReference type="AlphaFoldDB" id="A0A0P1ITN8"/>
<evidence type="ECO:0000259" key="3">
    <source>
        <dbReference type="Pfam" id="PF01738"/>
    </source>
</evidence>
<keyword evidence="2" id="KW-0378">Hydrolase</keyword>